<dbReference type="AlphaFoldDB" id="F9Y9Q8"/>
<keyword evidence="2" id="KW-1185">Reference proteome</keyword>
<accession>F9Y9Q8</accession>
<dbReference type="KEGG" id="kvl:KVU_1557"/>
<name>F9Y9Q8_KETVW</name>
<dbReference type="RefSeq" id="WP_014537876.1">
    <property type="nucleotide sequence ID" value="NC_017384.1"/>
</dbReference>
<protein>
    <submittedName>
        <fullName evidence="1">Uncharacterized protein</fullName>
    </submittedName>
</protein>
<evidence type="ECO:0000313" key="2">
    <source>
        <dbReference type="Proteomes" id="UP000000692"/>
    </source>
</evidence>
<dbReference type="Proteomes" id="UP000000692">
    <property type="component" value="Chromosome"/>
</dbReference>
<dbReference type="EMBL" id="CP002018">
    <property type="protein sequence ID" value="AEM41396.1"/>
    <property type="molecule type" value="Genomic_DNA"/>
</dbReference>
<gene>
    <name evidence="1" type="ordered locus">KVU_1557</name>
</gene>
<proteinExistence type="predicted"/>
<dbReference type="OrthoDB" id="7865482at2"/>
<dbReference type="HOGENOM" id="CLU_709367_0_0_5"/>
<evidence type="ECO:0000313" key="1">
    <source>
        <dbReference type="EMBL" id="AEM41396.1"/>
    </source>
</evidence>
<reference evidence="1 2" key="1">
    <citation type="journal article" date="2011" name="J. Bacteriol.">
        <title>Complete genome sequence of the industrial strain Ketogulonicigenium vulgare WSH-001.</title>
        <authorList>
            <person name="Liu L."/>
            <person name="Li Y."/>
            <person name="Zhang J."/>
            <person name="Zhou Z."/>
            <person name="Liu J."/>
            <person name="Li X."/>
            <person name="Zhou J."/>
            <person name="Du G."/>
            <person name="Wang L."/>
            <person name="Chen J."/>
        </authorList>
    </citation>
    <scope>NUCLEOTIDE SEQUENCE [LARGE SCALE GENOMIC DNA]</scope>
    <source>
        <strain evidence="1 2">WSH-001</strain>
    </source>
</reference>
<sequence>MIELDFAKIRALRIAGRDVTELRRGAVLMWAKPPEISLASGSGYAGSVYAATQPGGQWFADGVPIHSATDQTWVMTDAYEGAVIQYDIAIQPQSVEISITSGAGFAGSVYSASRGGGQWYADGLPIPGARGQTWTMTIALEGAAISYITFTAPRSNRIQMWTPTVLAAALKEGWWSMRRGVQLAADDRVAAIADSFGLRDMLQTSASLQPRTVVQMGRRVMTFAQEEQTYLLAASSHYGRYVYAVAQYKTGVETIFASYATLWGMIGSGAGRVRGNRDTNGLQQTPLVRMNGHAPTAAVLPMAGAVLGTAPHRNSEALRAWGIGAGQSASFGWDGLIAEVIALSNEPSADDHDRLSGYLAHSWGQADSLPAAHPYKSLGPRID</sequence>
<organism evidence="1 2">
    <name type="scientific">Ketogulonicigenium vulgare (strain WSH-001)</name>
    <dbReference type="NCBI Taxonomy" id="759362"/>
    <lineage>
        <taxon>Bacteria</taxon>
        <taxon>Pseudomonadati</taxon>
        <taxon>Pseudomonadota</taxon>
        <taxon>Alphaproteobacteria</taxon>
        <taxon>Rhodobacterales</taxon>
        <taxon>Roseobacteraceae</taxon>
        <taxon>Ketogulonicigenium</taxon>
    </lineage>
</organism>